<accession>A0A4Z0LXA2</accession>
<dbReference type="Proteomes" id="UP000298050">
    <property type="component" value="Unassembled WGS sequence"/>
</dbReference>
<feature type="transmembrane region" description="Helical" evidence="8">
    <location>
        <begin position="428"/>
        <end position="449"/>
    </location>
</feature>
<gene>
    <name evidence="9" type="ORF">E4634_17525</name>
</gene>
<dbReference type="GO" id="GO:0042910">
    <property type="term" value="F:xenobiotic transmembrane transporter activity"/>
    <property type="evidence" value="ECO:0007669"/>
    <property type="project" value="TreeGrafter"/>
</dbReference>
<feature type="transmembrane region" description="Helical" evidence="8">
    <location>
        <begin position="972"/>
        <end position="996"/>
    </location>
</feature>
<dbReference type="GO" id="GO:0005886">
    <property type="term" value="C:plasma membrane"/>
    <property type="evidence" value="ECO:0007669"/>
    <property type="project" value="UniProtKB-SubCell"/>
</dbReference>
<keyword evidence="7 8" id="KW-0472">Membrane</keyword>
<evidence type="ECO:0000313" key="9">
    <source>
        <dbReference type="EMBL" id="TGD71911.1"/>
    </source>
</evidence>
<sequence>MNFTDIFIRRPVLAIVVSCLLLVLGTASIFNVSVREYPEVETSVVQVFTSYPGASAATVQGFVTDPLQERIVTARGVDYMTSNSTAGSSNITVHVRLGENSTEVLNEVIAKVNEAAFDLPREVEDPVVSSSFGGDAMMYIAFYSKQMTTYQITDYLERAVRPELATLPGMGQAQIFKRKLAMRVWLDPVRMAARGVTANDVREAIQRDNFIAPAGATEGNLVRVTVDADTTLETTDDFAELVVRQVDDERVRLGDVADIELDAENSQLKSLSSGRDTVFLALSPAPGANPLEVSKAVHEAVPRIAADLPADMELVLDWDGSIYIDEALAEVSRTLLEAAVIVVLVIFLFLGSARVVLIPLAAIPLSLIGVVFLIMALGFSLNLLTMLAMIIAIGLVVDDAIVVVENVHRHIEGGATPMEAALRGAREVALPVVLMTLTLVAVYAPISFIGGLTGALFSEFALTLAGAVLVSGVVALTLSPMMCSRVLQDVEHQGRFATWLDHRFEALIAAYQRLLRLCLANRGAVLLLAASLLASLPVLFSLAQRELAPEEDAGGFMIIGSAPPQANLKYLDHYLAQIVDIWKTMPDIQRSWQVIADGDNFGGVMLNPWSERERSQADIQAEMQQKLGQIAGMEMFTFNGAALPGAEAGLPVSFVVASTSDYQRVYEVGEQLLQRARESGLFAFITQTLDYNRPEIQVKIDRERAARLGISMQDIGLTLATMLGEAEVNRFTLSGRSYKVIPQAGKDFRLTPEELEKYYVRTSSDELVPMSSVISLATRVEPNALTQYQQLNSTTIQGMMMPPNSLGTGLEFLETQLQEIAPTGFRAGYSGASRQFTQESAAFPILFGLSLVLIFLMLAAQFNSFRDPLVVLVTVPLSIFGAVVPLALGFATLNIYTQVGLLTLIGLISKHGILIVEFANKLAEDGMERREAVLQAASMRLRPILMTTFATVLGVWPLVIASGAGAASRFSIGLTITCGMLVGTLFTLFVVPVFYLPFRRRAEQAQAASDPSPDPATTG</sequence>
<keyword evidence="10" id="KW-1185">Reference proteome</keyword>
<dbReference type="PANTHER" id="PTHR32063">
    <property type="match status" value="1"/>
</dbReference>
<evidence type="ECO:0000256" key="4">
    <source>
        <dbReference type="ARBA" id="ARBA00022519"/>
    </source>
</evidence>
<comment type="subcellular location">
    <subcellularLocation>
        <location evidence="1">Cell inner membrane</location>
        <topology evidence="1">Multi-pass membrane protein</topology>
    </subcellularLocation>
</comment>
<dbReference type="EMBL" id="SRLE01000012">
    <property type="protein sequence ID" value="TGD71911.1"/>
    <property type="molecule type" value="Genomic_DNA"/>
</dbReference>
<organism evidence="9 10">
    <name type="scientific">Mangrovimicrobium sediminis</name>
    <dbReference type="NCBI Taxonomy" id="2562682"/>
    <lineage>
        <taxon>Bacteria</taxon>
        <taxon>Pseudomonadati</taxon>
        <taxon>Pseudomonadota</taxon>
        <taxon>Gammaproteobacteria</taxon>
        <taxon>Cellvibrionales</taxon>
        <taxon>Halieaceae</taxon>
        <taxon>Mangrovimicrobium</taxon>
    </lineage>
</organism>
<dbReference type="InterPro" id="IPR001036">
    <property type="entry name" value="Acrflvin-R"/>
</dbReference>
<evidence type="ECO:0000256" key="2">
    <source>
        <dbReference type="ARBA" id="ARBA00022448"/>
    </source>
</evidence>
<dbReference type="PRINTS" id="PR00702">
    <property type="entry name" value="ACRIFLAVINRP"/>
</dbReference>
<dbReference type="Gene3D" id="3.30.70.1320">
    <property type="entry name" value="Multidrug efflux transporter AcrB pore domain like"/>
    <property type="match status" value="1"/>
</dbReference>
<evidence type="ECO:0000256" key="3">
    <source>
        <dbReference type="ARBA" id="ARBA00022475"/>
    </source>
</evidence>
<evidence type="ECO:0000256" key="7">
    <source>
        <dbReference type="ARBA" id="ARBA00023136"/>
    </source>
</evidence>
<evidence type="ECO:0000256" key="6">
    <source>
        <dbReference type="ARBA" id="ARBA00022989"/>
    </source>
</evidence>
<dbReference type="SUPFAM" id="SSF82866">
    <property type="entry name" value="Multidrug efflux transporter AcrB transmembrane domain"/>
    <property type="match status" value="2"/>
</dbReference>
<feature type="transmembrane region" description="Helical" evidence="8">
    <location>
        <begin position="331"/>
        <end position="350"/>
    </location>
</feature>
<feature type="transmembrane region" description="Helical" evidence="8">
    <location>
        <begin position="841"/>
        <end position="862"/>
    </location>
</feature>
<evidence type="ECO:0000256" key="8">
    <source>
        <dbReference type="SAM" id="Phobius"/>
    </source>
</evidence>
<keyword evidence="5 8" id="KW-0812">Transmembrane</keyword>
<protein>
    <submittedName>
        <fullName evidence="9">Multidrug efflux protein</fullName>
    </submittedName>
</protein>
<feature type="transmembrane region" description="Helical" evidence="8">
    <location>
        <begin position="899"/>
        <end position="923"/>
    </location>
</feature>
<feature type="transmembrane region" description="Helical" evidence="8">
    <location>
        <begin position="383"/>
        <end position="407"/>
    </location>
</feature>
<reference evidence="9 10" key="1">
    <citation type="submission" date="2019-04" db="EMBL/GenBank/DDBJ databases">
        <title>Taxonomy of novel Haliea sp. from mangrove soil of West Coast of India.</title>
        <authorList>
            <person name="Verma A."/>
            <person name="Kumar P."/>
            <person name="Krishnamurthi S."/>
        </authorList>
    </citation>
    <scope>NUCLEOTIDE SEQUENCE [LARGE SCALE GENOMIC DNA]</scope>
    <source>
        <strain evidence="9 10">SAOS-164</strain>
    </source>
</reference>
<dbReference type="Gene3D" id="3.30.70.1430">
    <property type="entry name" value="Multidrug efflux transporter AcrB pore domain"/>
    <property type="match status" value="2"/>
</dbReference>
<dbReference type="Gene3D" id="1.20.1640.10">
    <property type="entry name" value="Multidrug efflux transporter AcrB transmembrane domain"/>
    <property type="match status" value="2"/>
</dbReference>
<feature type="transmembrane region" description="Helical" evidence="8">
    <location>
        <begin position="869"/>
        <end position="893"/>
    </location>
</feature>
<keyword evidence="4" id="KW-0997">Cell inner membrane</keyword>
<dbReference type="RefSeq" id="WP_135445955.1">
    <property type="nucleotide sequence ID" value="NZ_SRLE01000012.1"/>
</dbReference>
<dbReference type="Pfam" id="PF00873">
    <property type="entry name" value="ACR_tran"/>
    <property type="match status" value="1"/>
</dbReference>
<evidence type="ECO:0000313" key="10">
    <source>
        <dbReference type="Proteomes" id="UP000298050"/>
    </source>
</evidence>
<feature type="transmembrane region" description="Helical" evidence="8">
    <location>
        <begin position="357"/>
        <end position="377"/>
    </location>
</feature>
<keyword evidence="6 8" id="KW-1133">Transmembrane helix</keyword>
<dbReference type="Gene3D" id="3.30.2090.10">
    <property type="entry name" value="Multidrug efflux transporter AcrB TolC docking domain, DN and DC subdomains"/>
    <property type="match status" value="2"/>
</dbReference>
<dbReference type="FunFam" id="1.20.1640.10:FF:000001">
    <property type="entry name" value="Efflux pump membrane transporter"/>
    <property type="match status" value="1"/>
</dbReference>
<dbReference type="AlphaFoldDB" id="A0A4Z0LXA2"/>
<feature type="transmembrane region" description="Helical" evidence="8">
    <location>
        <begin position="944"/>
        <end position="966"/>
    </location>
</feature>
<name>A0A4Z0LXA2_9GAMM</name>
<dbReference type="SUPFAM" id="SSF82693">
    <property type="entry name" value="Multidrug efflux transporter AcrB pore domain, PN1, PN2, PC1 and PC2 subdomains"/>
    <property type="match status" value="4"/>
</dbReference>
<feature type="transmembrane region" description="Helical" evidence="8">
    <location>
        <begin position="455"/>
        <end position="478"/>
    </location>
</feature>
<dbReference type="InterPro" id="IPR027463">
    <property type="entry name" value="AcrB_DN_DC_subdom"/>
</dbReference>
<feature type="transmembrane region" description="Helical" evidence="8">
    <location>
        <begin position="523"/>
        <end position="543"/>
    </location>
</feature>
<dbReference type="SUPFAM" id="SSF82714">
    <property type="entry name" value="Multidrug efflux transporter AcrB TolC docking domain, DN and DC subdomains"/>
    <property type="match status" value="2"/>
</dbReference>
<keyword evidence="3" id="KW-1003">Cell membrane</keyword>
<dbReference type="OrthoDB" id="9757904at2"/>
<comment type="caution">
    <text evidence="9">The sequence shown here is derived from an EMBL/GenBank/DDBJ whole genome shotgun (WGS) entry which is preliminary data.</text>
</comment>
<keyword evidence="2" id="KW-0813">Transport</keyword>
<dbReference type="PANTHER" id="PTHR32063:SF28">
    <property type="entry name" value="BLR2861 PROTEIN"/>
    <property type="match status" value="1"/>
</dbReference>
<evidence type="ECO:0000256" key="1">
    <source>
        <dbReference type="ARBA" id="ARBA00004429"/>
    </source>
</evidence>
<dbReference type="Gene3D" id="3.30.70.1440">
    <property type="entry name" value="Multidrug efflux transporter AcrB pore domain"/>
    <property type="match status" value="1"/>
</dbReference>
<proteinExistence type="predicted"/>
<evidence type="ECO:0000256" key="5">
    <source>
        <dbReference type="ARBA" id="ARBA00022692"/>
    </source>
</evidence>